<comment type="caution">
    <text evidence="3">The sequence shown here is derived from an EMBL/GenBank/DDBJ whole genome shotgun (WGS) entry which is preliminary data.</text>
</comment>
<dbReference type="EMBL" id="JAUHQA010000001">
    <property type="protein sequence ID" value="MDN4480487.1"/>
    <property type="molecule type" value="Genomic_DNA"/>
</dbReference>
<reference evidence="3" key="1">
    <citation type="submission" date="2023-06" db="EMBL/GenBank/DDBJ databases">
        <title>Egi l300058.</title>
        <authorList>
            <person name="Gao L."/>
            <person name="Fang B.-Z."/>
            <person name="Li W.-J."/>
        </authorList>
    </citation>
    <scope>NUCLEOTIDE SEQUENCE</scope>
    <source>
        <strain evidence="3">EGI L300058</strain>
    </source>
</reference>
<feature type="transmembrane region" description="Helical" evidence="2">
    <location>
        <begin position="83"/>
        <end position="104"/>
    </location>
</feature>
<name>A0ABT8GGD6_9MICO</name>
<feature type="transmembrane region" description="Helical" evidence="2">
    <location>
        <begin position="145"/>
        <end position="167"/>
    </location>
</feature>
<feature type="transmembrane region" description="Helical" evidence="2">
    <location>
        <begin position="116"/>
        <end position="139"/>
    </location>
</feature>
<keyword evidence="2" id="KW-1133">Transmembrane helix</keyword>
<feature type="transmembrane region" description="Helical" evidence="2">
    <location>
        <begin position="38"/>
        <end position="63"/>
    </location>
</feature>
<sequence>MIFLVVFAVPALTGLVALVYSGIWLLRPDDRDDVARRYPLRLLTWLMAVPGGLASAAAAFFGIGFALDGGFNGAFLADVVGRFAMPALGLVGMASAIGVIVVAHRVASPQRRSRPWLMLAFAGAPILLVLVITAASFGAEPVGALSGLVLALGATANALLAVASAAAPSTPPPLTPPPLTPPPPPL</sequence>
<feature type="transmembrane region" description="Helical" evidence="2">
    <location>
        <begin position="6"/>
        <end position="26"/>
    </location>
</feature>
<dbReference type="Proteomes" id="UP001172708">
    <property type="component" value="Unassembled WGS sequence"/>
</dbReference>
<organism evidence="3 4">
    <name type="scientific">Demequina muriae</name>
    <dbReference type="NCBI Taxonomy" id="3051664"/>
    <lineage>
        <taxon>Bacteria</taxon>
        <taxon>Bacillati</taxon>
        <taxon>Actinomycetota</taxon>
        <taxon>Actinomycetes</taxon>
        <taxon>Micrococcales</taxon>
        <taxon>Demequinaceae</taxon>
        <taxon>Demequina</taxon>
    </lineage>
</organism>
<evidence type="ECO:0000256" key="1">
    <source>
        <dbReference type="SAM" id="MobiDB-lite"/>
    </source>
</evidence>
<feature type="region of interest" description="Disordered" evidence="1">
    <location>
        <begin position="167"/>
        <end position="186"/>
    </location>
</feature>
<keyword evidence="4" id="KW-1185">Reference proteome</keyword>
<gene>
    <name evidence="3" type="ORF">QQX02_06070</name>
</gene>
<dbReference type="RefSeq" id="WP_301141892.1">
    <property type="nucleotide sequence ID" value="NZ_JAUHQA010000001.1"/>
</dbReference>
<keyword evidence="2" id="KW-0812">Transmembrane</keyword>
<protein>
    <submittedName>
        <fullName evidence="3">Uncharacterized protein</fullName>
    </submittedName>
</protein>
<feature type="compositionally biased region" description="Pro residues" evidence="1">
    <location>
        <begin position="169"/>
        <end position="186"/>
    </location>
</feature>
<evidence type="ECO:0000256" key="2">
    <source>
        <dbReference type="SAM" id="Phobius"/>
    </source>
</evidence>
<keyword evidence="2" id="KW-0472">Membrane</keyword>
<evidence type="ECO:0000313" key="4">
    <source>
        <dbReference type="Proteomes" id="UP001172708"/>
    </source>
</evidence>
<proteinExistence type="predicted"/>
<evidence type="ECO:0000313" key="3">
    <source>
        <dbReference type="EMBL" id="MDN4480487.1"/>
    </source>
</evidence>
<accession>A0ABT8GGD6</accession>